<sequence length="321" mass="36630">MESEPTPRVSLEDILERVEKQGENLQKELSELKSEVRGSAHAVKKLKSESQIKWKYEGNKVQHQFNSDLLEDVDQITWALQNSKYHYAEELNSTLREKLSKRNKLIKIADSSEAGWETVRQYETNPVASDSEDENKIFKAETRAIRKRKSKTKPIPKKSRSNAETNAPAHNFRFPSSQPIPAQPFLAPHAWLTGAPAYQSSIGQQYGDPSQFTRQRDDSDVFLFQNLNKTKNGYVYRNVNKPLTYTRMREIFIEAFSPFVFDIKKHGLHSLRSGGASSAASNGVPDRLFKRHGRWRSENAKDGYIKDTLASRLSVSKSLGI</sequence>
<organism evidence="4 5">
    <name type="scientific">Pinctada imbricata</name>
    <name type="common">Atlantic pearl-oyster</name>
    <name type="synonym">Pinctada martensii</name>
    <dbReference type="NCBI Taxonomy" id="66713"/>
    <lineage>
        <taxon>Eukaryota</taxon>
        <taxon>Metazoa</taxon>
        <taxon>Spiralia</taxon>
        <taxon>Lophotrochozoa</taxon>
        <taxon>Mollusca</taxon>
        <taxon>Bivalvia</taxon>
        <taxon>Autobranchia</taxon>
        <taxon>Pteriomorphia</taxon>
        <taxon>Pterioida</taxon>
        <taxon>Pterioidea</taxon>
        <taxon>Pteriidae</taxon>
        <taxon>Pinctada</taxon>
    </lineage>
</organism>
<dbReference type="SUPFAM" id="SSF56349">
    <property type="entry name" value="DNA breaking-rejoining enzymes"/>
    <property type="match status" value="1"/>
</dbReference>
<dbReference type="EMBL" id="VSWD01000005">
    <property type="protein sequence ID" value="KAK3102072.1"/>
    <property type="molecule type" value="Genomic_DNA"/>
</dbReference>
<dbReference type="InterPro" id="IPR013762">
    <property type="entry name" value="Integrase-like_cat_sf"/>
</dbReference>
<dbReference type="InterPro" id="IPR052925">
    <property type="entry name" value="Phage_Integrase-like_Recomb"/>
</dbReference>
<keyword evidence="1" id="KW-0233">DNA recombination</keyword>
<keyword evidence="2" id="KW-0175">Coiled coil</keyword>
<dbReference type="Proteomes" id="UP001186944">
    <property type="component" value="Unassembled WGS sequence"/>
</dbReference>
<dbReference type="GO" id="GO:0015074">
    <property type="term" value="P:DNA integration"/>
    <property type="evidence" value="ECO:0007669"/>
    <property type="project" value="InterPro"/>
</dbReference>
<proteinExistence type="predicted"/>
<evidence type="ECO:0000313" key="5">
    <source>
        <dbReference type="Proteomes" id="UP001186944"/>
    </source>
</evidence>
<dbReference type="InterPro" id="IPR011010">
    <property type="entry name" value="DNA_brk_join_enz"/>
</dbReference>
<gene>
    <name evidence="4" type="ORF">FSP39_008542</name>
</gene>
<dbReference type="PANTHER" id="PTHR34605">
    <property type="entry name" value="PHAGE_INTEGRASE DOMAIN-CONTAINING PROTEIN"/>
    <property type="match status" value="1"/>
</dbReference>
<dbReference type="Gene3D" id="1.10.443.10">
    <property type="entry name" value="Intergrase catalytic core"/>
    <property type="match status" value="1"/>
</dbReference>
<dbReference type="AlphaFoldDB" id="A0AA88YIG5"/>
<name>A0AA88YIG5_PINIB</name>
<feature type="region of interest" description="Disordered" evidence="3">
    <location>
        <begin position="143"/>
        <end position="177"/>
    </location>
</feature>
<evidence type="ECO:0000313" key="4">
    <source>
        <dbReference type="EMBL" id="KAK3102072.1"/>
    </source>
</evidence>
<evidence type="ECO:0000256" key="3">
    <source>
        <dbReference type="SAM" id="MobiDB-lite"/>
    </source>
</evidence>
<keyword evidence="5" id="KW-1185">Reference proteome</keyword>
<comment type="caution">
    <text evidence="4">The sequence shown here is derived from an EMBL/GenBank/DDBJ whole genome shotgun (WGS) entry which is preliminary data.</text>
</comment>
<evidence type="ECO:0000256" key="1">
    <source>
        <dbReference type="ARBA" id="ARBA00023172"/>
    </source>
</evidence>
<dbReference type="GO" id="GO:0003677">
    <property type="term" value="F:DNA binding"/>
    <property type="evidence" value="ECO:0007669"/>
    <property type="project" value="InterPro"/>
</dbReference>
<feature type="compositionally biased region" description="Basic residues" evidence="3">
    <location>
        <begin position="145"/>
        <end position="160"/>
    </location>
</feature>
<accession>A0AA88YIG5</accession>
<reference evidence="4" key="1">
    <citation type="submission" date="2019-08" db="EMBL/GenBank/DDBJ databases">
        <title>The improved chromosome-level genome for the pearl oyster Pinctada fucata martensii using PacBio sequencing and Hi-C.</title>
        <authorList>
            <person name="Zheng Z."/>
        </authorList>
    </citation>
    <scope>NUCLEOTIDE SEQUENCE</scope>
    <source>
        <strain evidence="4">ZZ-2019</strain>
        <tissue evidence="4">Adductor muscle</tissue>
    </source>
</reference>
<dbReference type="PANTHER" id="PTHR34605:SF4">
    <property type="entry name" value="DNA ADENINE METHYLTRANSFERASE"/>
    <property type="match status" value="1"/>
</dbReference>
<protein>
    <submittedName>
        <fullName evidence="4">Uncharacterized protein</fullName>
    </submittedName>
</protein>
<evidence type="ECO:0000256" key="2">
    <source>
        <dbReference type="SAM" id="Coils"/>
    </source>
</evidence>
<dbReference type="GO" id="GO:0006310">
    <property type="term" value="P:DNA recombination"/>
    <property type="evidence" value="ECO:0007669"/>
    <property type="project" value="UniProtKB-KW"/>
</dbReference>
<feature type="coiled-coil region" evidence="2">
    <location>
        <begin position="8"/>
        <end position="49"/>
    </location>
</feature>